<accession>A0ACC3ZDX8</accession>
<name>A0ACC3ZDX8_COLTU</name>
<dbReference type="EMBL" id="VUJX02000001">
    <property type="protein sequence ID" value="KAL0942358.1"/>
    <property type="molecule type" value="Genomic_DNA"/>
</dbReference>
<protein>
    <submittedName>
        <fullName evidence="1">O-methyltransferase</fullName>
    </submittedName>
</protein>
<proteinExistence type="predicted"/>
<sequence>MAHSVGQTNISTSANSRPAQNFVRAAHEVATTSFRDELERSEVLQATYELIGKLETPWETYVRILLSQPAVIGTLKVMKDLRLFQKWNEKGNQPMTSVQLADLVGKCDSALLCRMLRLLASSHLIEQIPVDLFKPKQFCIELNSHFGVLLDYYFFATHKMYGEMHSILADMGYKNPVDVKDTIFQRAKGYKGDLWSYCREHPEWGETFNMLQKVSTEKESPWMDMYPYQTLVANSDPNLPLFVDVGGGIGHDLMRLYNAYPELAPRLYLADLPEVVAANIVPEAVKKLNYDFFTPQPIKHAKVYYLHHIIHDWSDEPARKILLMQKDAMKPGYSRILIHDQILDDEKSQMSTAAFDMAMMVYLAGQERTEKQWVALLDSVGLKTIKFWKKPPDAFSVIEVELP</sequence>
<comment type="caution">
    <text evidence="1">The sequence shown here is derived from an EMBL/GenBank/DDBJ whole genome shotgun (WGS) entry which is preliminary data.</text>
</comment>
<evidence type="ECO:0000313" key="1">
    <source>
        <dbReference type="EMBL" id="KAL0942358.1"/>
    </source>
</evidence>
<keyword evidence="2" id="KW-1185">Reference proteome</keyword>
<reference evidence="1 2" key="1">
    <citation type="journal article" date="2020" name="Phytopathology">
        <title>Genome Sequence Resources of Colletotrichum truncatum, C. plurivorum, C. musicola, and C. sojae: Four Species Pathogenic to Soybean (Glycine max).</title>
        <authorList>
            <person name="Rogerio F."/>
            <person name="Boufleur T.R."/>
            <person name="Ciampi-Guillardi M."/>
            <person name="Sukno S.A."/>
            <person name="Thon M.R."/>
            <person name="Massola Junior N.S."/>
            <person name="Baroncelli R."/>
        </authorList>
    </citation>
    <scope>NUCLEOTIDE SEQUENCE [LARGE SCALE GENOMIC DNA]</scope>
    <source>
        <strain evidence="1 2">CMES1059</strain>
    </source>
</reference>
<gene>
    <name evidence="1" type="ORF">CTRU02_200244</name>
</gene>
<evidence type="ECO:0000313" key="2">
    <source>
        <dbReference type="Proteomes" id="UP000805649"/>
    </source>
</evidence>
<organism evidence="1 2">
    <name type="scientific">Colletotrichum truncatum</name>
    <name type="common">Anthracnose fungus</name>
    <name type="synonym">Colletotrichum capsici</name>
    <dbReference type="NCBI Taxonomy" id="5467"/>
    <lineage>
        <taxon>Eukaryota</taxon>
        <taxon>Fungi</taxon>
        <taxon>Dikarya</taxon>
        <taxon>Ascomycota</taxon>
        <taxon>Pezizomycotina</taxon>
        <taxon>Sordariomycetes</taxon>
        <taxon>Hypocreomycetidae</taxon>
        <taxon>Glomerellales</taxon>
        <taxon>Glomerellaceae</taxon>
        <taxon>Colletotrichum</taxon>
        <taxon>Colletotrichum truncatum species complex</taxon>
    </lineage>
</organism>
<dbReference type="Proteomes" id="UP000805649">
    <property type="component" value="Unassembled WGS sequence"/>
</dbReference>